<dbReference type="AlphaFoldDB" id="A0A553NU30"/>
<keyword evidence="3" id="KW-0436">Ligase</keyword>
<accession>A0A553NU30</accession>
<dbReference type="OMA" id="CQMSENE"/>
<evidence type="ECO:0008006" key="9">
    <source>
        <dbReference type="Google" id="ProtNLM"/>
    </source>
</evidence>
<comment type="subcellular location">
    <subcellularLocation>
        <location evidence="1">Peroxisome</location>
    </subcellularLocation>
</comment>
<organism evidence="7 8">
    <name type="scientific">Tigriopus californicus</name>
    <name type="common">Marine copepod</name>
    <dbReference type="NCBI Taxonomy" id="6832"/>
    <lineage>
        <taxon>Eukaryota</taxon>
        <taxon>Metazoa</taxon>
        <taxon>Ecdysozoa</taxon>
        <taxon>Arthropoda</taxon>
        <taxon>Crustacea</taxon>
        <taxon>Multicrustacea</taxon>
        <taxon>Hexanauplia</taxon>
        <taxon>Copepoda</taxon>
        <taxon>Harpacticoida</taxon>
        <taxon>Harpacticidae</taxon>
        <taxon>Tigriopus</taxon>
    </lineage>
</organism>
<dbReference type="GO" id="GO:0005777">
    <property type="term" value="C:peroxisome"/>
    <property type="evidence" value="ECO:0007669"/>
    <property type="project" value="UniProtKB-SubCell"/>
</dbReference>
<feature type="domain" description="AMP-binding enzyme C-terminal" evidence="6">
    <location>
        <begin position="320"/>
        <end position="397"/>
    </location>
</feature>
<dbReference type="InterPro" id="IPR042099">
    <property type="entry name" value="ANL_N_sf"/>
</dbReference>
<reference evidence="7 8" key="1">
    <citation type="journal article" date="2018" name="Nat. Ecol. Evol.">
        <title>Genomic signatures of mitonuclear coevolution across populations of Tigriopus californicus.</title>
        <authorList>
            <person name="Barreto F.S."/>
            <person name="Watson E.T."/>
            <person name="Lima T.G."/>
            <person name="Willett C.S."/>
            <person name="Edmands S."/>
            <person name="Li W."/>
            <person name="Burton R.S."/>
        </authorList>
    </citation>
    <scope>NUCLEOTIDE SEQUENCE [LARGE SCALE GENOMIC DNA]</scope>
    <source>
        <strain evidence="7 8">San Diego</strain>
    </source>
</reference>
<proteinExistence type="inferred from homology"/>
<dbReference type="PANTHER" id="PTHR24096">
    <property type="entry name" value="LONG-CHAIN-FATTY-ACID--COA LIGASE"/>
    <property type="match status" value="1"/>
</dbReference>
<evidence type="ECO:0000256" key="4">
    <source>
        <dbReference type="ARBA" id="ARBA00023140"/>
    </source>
</evidence>
<evidence type="ECO:0000256" key="1">
    <source>
        <dbReference type="ARBA" id="ARBA00004275"/>
    </source>
</evidence>
<dbReference type="Proteomes" id="UP000318571">
    <property type="component" value="Chromosome 1"/>
</dbReference>
<keyword evidence="4" id="KW-0576">Peroxisome</keyword>
<dbReference type="GO" id="GO:0016405">
    <property type="term" value="F:CoA-ligase activity"/>
    <property type="evidence" value="ECO:0007669"/>
    <property type="project" value="TreeGrafter"/>
</dbReference>
<evidence type="ECO:0000259" key="5">
    <source>
        <dbReference type="Pfam" id="PF00501"/>
    </source>
</evidence>
<evidence type="ECO:0000313" key="8">
    <source>
        <dbReference type="Proteomes" id="UP000318571"/>
    </source>
</evidence>
<evidence type="ECO:0000259" key="6">
    <source>
        <dbReference type="Pfam" id="PF13193"/>
    </source>
</evidence>
<dbReference type="Pfam" id="PF00501">
    <property type="entry name" value="AMP-binding"/>
    <property type="match status" value="1"/>
</dbReference>
<protein>
    <recommendedName>
        <fullName evidence="9">AMP-dependent synthetase/ligase domain-containing protein</fullName>
    </recommendedName>
</protein>
<feature type="domain" description="AMP-dependent synthetase/ligase" evidence="5">
    <location>
        <begin position="125"/>
        <end position="269"/>
    </location>
</feature>
<dbReference type="InterPro" id="IPR025110">
    <property type="entry name" value="AMP-bd_C"/>
</dbReference>
<dbReference type="InterPro" id="IPR045851">
    <property type="entry name" value="AMP-bd_C_sf"/>
</dbReference>
<name>A0A553NU30_TIGCA</name>
<dbReference type="Pfam" id="PF13193">
    <property type="entry name" value="AMP-binding_C"/>
    <property type="match status" value="1"/>
</dbReference>
<dbReference type="SUPFAM" id="SSF56801">
    <property type="entry name" value="Acetyl-CoA synthetase-like"/>
    <property type="match status" value="1"/>
</dbReference>
<comment type="similarity">
    <text evidence="2">Belongs to the ATP-dependent AMP-binding enzyme family.</text>
</comment>
<gene>
    <name evidence="7" type="ORF">TCAL_15166</name>
</gene>
<sequence>MPITKENVIVADHPVDHSEVLPTAPDKPLVESYFEALRTRVATKDLAESTVIAQIQDTRALIVICSPTNAERFHKALAKVEGVESKLIVLDDPAAPNEYPNKAGIPLLSDLLNGFGELVIGGMRHEVVFFRDSDLVKDIKLILKACDQFNITKMIMGTHHVAQLAAIKDAVPSGLNVNRVRVIIPVGTSFHPHMSDEVKTIFPNVIFVNCYSMTEVAFLVSMSLSLTCLGPVMEGHEVKIVDPNTREALKPHQVGEIMIKPPYPFPGYLNKPEETAKFCEPDGFCHSGDFGHYDEDGLLYFDGRMKEIIKFKNNHIHPFELETLIQQLPGVEEVGVYGEPDPASQELATAVVRLTPGCQMSENEIIEAVAAKVDDFKQLRGGVRFVEKELPRNAMGKLLRRNLNSCK</sequence>
<evidence type="ECO:0000256" key="3">
    <source>
        <dbReference type="ARBA" id="ARBA00022598"/>
    </source>
</evidence>
<dbReference type="InterPro" id="IPR000873">
    <property type="entry name" value="AMP-dep_synth/lig_dom"/>
</dbReference>
<keyword evidence="8" id="KW-1185">Reference proteome</keyword>
<comment type="caution">
    <text evidence="7">The sequence shown here is derived from an EMBL/GenBank/DDBJ whole genome shotgun (WGS) entry which is preliminary data.</text>
</comment>
<dbReference type="Gene3D" id="3.30.300.30">
    <property type="match status" value="1"/>
</dbReference>
<dbReference type="PANTHER" id="PTHR24096:SF149">
    <property type="entry name" value="AMP-BINDING DOMAIN-CONTAINING PROTEIN-RELATED"/>
    <property type="match status" value="1"/>
</dbReference>
<evidence type="ECO:0000313" key="7">
    <source>
        <dbReference type="EMBL" id="TRY68932.1"/>
    </source>
</evidence>
<evidence type="ECO:0000256" key="2">
    <source>
        <dbReference type="ARBA" id="ARBA00006432"/>
    </source>
</evidence>
<dbReference type="EMBL" id="VCGU01000010">
    <property type="protein sequence ID" value="TRY68932.1"/>
    <property type="molecule type" value="Genomic_DNA"/>
</dbReference>
<dbReference type="Gene3D" id="3.40.50.12780">
    <property type="entry name" value="N-terminal domain of ligase-like"/>
    <property type="match status" value="1"/>
</dbReference>
<dbReference type="STRING" id="6832.A0A553NU30"/>